<evidence type="ECO:0000313" key="3">
    <source>
        <dbReference type="Proteomes" id="UP000199584"/>
    </source>
</evidence>
<dbReference type="PANTHER" id="PTHR34846">
    <property type="entry name" value="4-CARBOXYMUCONOLACTONE DECARBOXYLASE FAMILY PROTEIN (AFU_ORTHOLOGUE AFUA_6G11590)"/>
    <property type="match status" value="1"/>
</dbReference>
<dbReference type="AlphaFoldDB" id="A0A1I6DGN9"/>
<dbReference type="RefSeq" id="WP_092482915.1">
    <property type="nucleotide sequence ID" value="NZ_FOYM01000010.1"/>
</dbReference>
<dbReference type="Pfam" id="PF02627">
    <property type="entry name" value="CMD"/>
    <property type="match status" value="1"/>
</dbReference>
<sequence length="176" mass="20064">MPRLPVLPLEAMPEKTRNMITGGKSELSGLNINKMIAHAEKSVRHFMRLGNSLLTQAQLDARLRELAILRVATLCRSRYEWHQHEILAKKVGVPKKQIEAVKQGPDNPAFNDLEKAVLKYTEEVTLNVKSSNQTFNELAKFLSHRELVELTLTIGFYNLVARFLENTEVQIESDNQ</sequence>
<keyword evidence="3" id="KW-1185">Reference proteome</keyword>
<dbReference type="InterPro" id="IPR029032">
    <property type="entry name" value="AhpD-like"/>
</dbReference>
<protein>
    <submittedName>
        <fullName evidence="2">Carboxymuconolactone decarboxylase family protein</fullName>
    </submittedName>
</protein>
<reference evidence="3" key="1">
    <citation type="submission" date="2016-10" db="EMBL/GenBank/DDBJ databases">
        <authorList>
            <person name="Varghese N."/>
            <person name="Submissions S."/>
        </authorList>
    </citation>
    <scope>NUCLEOTIDE SEQUENCE [LARGE SCALE GENOMIC DNA]</scope>
    <source>
        <strain evidence="3">DSM 3669</strain>
    </source>
</reference>
<dbReference type="EMBL" id="FOYM01000010">
    <property type="protein sequence ID" value="SFR04586.1"/>
    <property type="molecule type" value="Genomic_DNA"/>
</dbReference>
<name>A0A1I6DGN9_9FIRM</name>
<proteinExistence type="predicted"/>
<dbReference type="Proteomes" id="UP000199584">
    <property type="component" value="Unassembled WGS sequence"/>
</dbReference>
<gene>
    <name evidence="2" type="ORF">SAMN05660706_110105</name>
</gene>
<dbReference type="InterPro" id="IPR003779">
    <property type="entry name" value="CMD-like"/>
</dbReference>
<dbReference type="Gene3D" id="1.20.1290.10">
    <property type="entry name" value="AhpD-like"/>
    <property type="match status" value="1"/>
</dbReference>
<dbReference type="SUPFAM" id="SSF69118">
    <property type="entry name" value="AhpD-like"/>
    <property type="match status" value="1"/>
</dbReference>
<evidence type="ECO:0000259" key="1">
    <source>
        <dbReference type="Pfam" id="PF02627"/>
    </source>
</evidence>
<dbReference type="PANTHER" id="PTHR34846:SF11">
    <property type="entry name" value="4-CARBOXYMUCONOLACTONE DECARBOXYLASE FAMILY PROTEIN (AFU_ORTHOLOGUE AFUA_6G11590)"/>
    <property type="match status" value="1"/>
</dbReference>
<feature type="domain" description="Carboxymuconolactone decarboxylase-like" evidence="1">
    <location>
        <begin position="44"/>
        <end position="123"/>
    </location>
</feature>
<accession>A0A1I6DGN9</accession>
<dbReference type="OrthoDB" id="1955123at2"/>
<organism evidence="2 3">
    <name type="scientific">Desulfoscipio geothermicus DSM 3669</name>
    <dbReference type="NCBI Taxonomy" id="1121426"/>
    <lineage>
        <taxon>Bacteria</taxon>
        <taxon>Bacillati</taxon>
        <taxon>Bacillota</taxon>
        <taxon>Clostridia</taxon>
        <taxon>Eubacteriales</taxon>
        <taxon>Desulfallaceae</taxon>
        <taxon>Desulfoscipio</taxon>
    </lineage>
</organism>
<dbReference type="GO" id="GO:0051920">
    <property type="term" value="F:peroxiredoxin activity"/>
    <property type="evidence" value="ECO:0007669"/>
    <property type="project" value="InterPro"/>
</dbReference>
<dbReference type="STRING" id="39060.SAMN05660706_110105"/>
<evidence type="ECO:0000313" key="2">
    <source>
        <dbReference type="EMBL" id="SFR04586.1"/>
    </source>
</evidence>